<dbReference type="InterPro" id="IPR002909">
    <property type="entry name" value="IPT_dom"/>
</dbReference>
<protein>
    <submittedName>
        <fullName evidence="4">Oidioi.mRNA.OKI2018_I69.PAR.g13192.t1.cds</fullName>
    </submittedName>
</protein>
<dbReference type="SMART" id="SM01225">
    <property type="entry name" value="G8"/>
    <property type="match status" value="2"/>
</dbReference>
<evidence type="ECO:0000313" key="4">
    <source>
        <dbReference type="EMBL" id="CAG5091675.1"/>
    </source>
</evidence>
<evidence type="ECO:0000259" key="3">
    <source>
        <dbReference type="PROSITE" id="PS51484"/>
    </source>
</evidence>
<keyword evidence="1" id="KW-0732">Signal</keyword>
<dbReference type="PANTHER" id="PTHR46769">
    <property type="entry name" value="POLYCYSTIC KIDNEY AND HEPATIC DISEASE 1 (AUTOSOMAL RECESSIVE)-LIKE 1"/>
    <property type="match status" value="1"/>
</dbReference>
<dbReference type="EMBL" id="OU015568">
    <property type="protein sequence ID" value="CAG5091675.1"/>
    <property type="molecule type" value="Genomic_DNA"/>
</dbReference>
<dbReference type="Pfam" id="PF01833">
    <property type="entry name" value="TIG"/>
    <property type="match status" value="6"/>
</dbReference>
<keyword evidence="5" id="KW-1185">Reference proteome</keyword>
<dbReference type="InterPro" id="IPR014756">
    <property type="entry name" value="Ig_E-set"/>
</dbReference>
<keyword evidence="2" id="KW-0325">Glycoprotein</keyword>
<dbReference type="PANTHER" id="PTHR46769:SF2">
    <property type="entry name" value="FIBROCYSTIN-L ISOFORM 2 PRECURSOR-RELATED"/>
    <property type="match status" value="1"/>
</dbReference>
<accession>A0ABN7S3J5</accession>
<evidence type="ECO:0000313" key="5">
    <source>
        <dbReference type="Proteomes" id="UP001158576"/>
    </source>
</evidence>
<sequence>MLILSSLLLLGVYGKERLIKFAKNQLVVDNTASILIGGDFREHNPTSVQAKAGGKTFNCVIKESTDDSIKCSLALRKHIDEYRFTLFSRTDDGLTELVCDKPRNCLVSVDGAPTRTPNFEQGVKRFAPEAAPIITEVGPAEASYRGGTVFTIAGVNFGESLESFGEEGRSDNSDIHVFFANGLTYIPCPLITHWYNPGEIACQAEPFGREAQWATLVYLNGEKLIANCGDCIVQTRSPDSGNTVGFEVLHGNVAYPGPAPEWTEWTSVTGTVDGQELIFMDTFYAHNFGCRAPIAFQARHLDGTVLSEEDFEDFFEGSQASKIICPEDGCDGFEFRFLCDENSFFINLDGDRDNKDYSAFDVDERENHLMAIEIETDFPTPGIVASCGLGYTDSDELHHLYSVYAKDRWNGAATCRVDARAIGDFTISPIHLKAGRGVAEQDSLYMTEDGTTANFGLAPRIDSITPAEGSRFGGTFITITGRNLANNHQQTKIVLAGNVPCNIVSSSASEIICQVERQEIDTSGQTIFPGGLGAIDYFGDGTEKTQYELKSESGDMKGFFRVPVSGHYVLNNGLNYDLNQDGNYVSSGSSKVFLDADLQYGFEASQSKAYGYVFHGDGSEQTLDSLIPPYKTIQPTGHELETQLERQQVKVFSSSAEKTKHVILLETGSVSSSVEFRLRLRGGGSTRQTELLTFSDLASNGASLLNSWFADGFNAGADIDSVDVSASHGNARITVTFKGPGCENTLSAIEVVHANVVSESRQFTNAFGDSTTGFRSTINADGQTLVIDTWEHQMIIPGVSGSFQLHYKTWSSEVIDSETILEADLLTILNTAHLDLYTATIDHFERSCSNGFFFRVLFQKVGDFPEITATSNDMSPEASETSGTRHGGVVVAKMPGTALTKALDTPQVQLFVKNIAASCENCDFTFVTADTATSISTTSITLNGQSQSLTISGSGLDSTAIVMFGETSCTAETDFCTITSATSSSVTVSFTKLPWGTSPVYVVTDSGFADFTPGLEVTVSSSLGVSVSVGANGRNVNGGTLVTISGGGFGLAKRVINFGGIAAEEVDRTIDDVVVRSPEQPATRNGEVDITVDGDDGSLTTYVYDAAGDDIDMSVSSLSVTGDTVTITFTRTLADDTVTFYIETTPFHTAQVTGNTYELFIPAMEPGSYNFRALVGDFGFTNWYSIDTLLSVNTVVPAASSMAGGAVITINGDGFGTNQELTQVTIGGTNCDILTQTDKKITCLTHSQYKTHVATFVGTNWAPAHFVINQNDKIVWQWQLGTSINVNLESVPAGEFSYPAQSAAVGEVSRVFDEAPGFYTYTTGAIDNLGTSTPVGTIQIEAPVDNEQQVVVHVNGFVALKDQVRRWKKKKPSKNCAPIDADISSQIVENFVPANCTGCLKHTFSYSRTPIATGGSWFGSTVMVTASGLADNNACIDQYEMYAITKNNPEAKIPFTVTSVGTDGTIMGSLGETTDNWPVNEKVYVQVNQFGRGLTQIDETITGLQKTFQPTCSGIYPLEGSRHGGGILTISGENFAYDKYPTWKMAVNVCEEVISVSGTEIRCRLAPSQFVGLPLTIKVYYCETDFEEYDANAITLCANTGDEGFTMTFSGKRYTGVEPTNEMTNVVGPPEVQGAFTVDFDLPLVGEPSVVAGECRFWNASNPGEDWFDMDVTHSCDGSNCHFSMDLPSPTLDDYDVRLYLNNYGYIHVGQFFLGLEIKSFDNVIKKGSMGGGHVLEFTTNDNLGQIPTMTKVTFQFQGTNGWGDICGVIEDPDACKLVPVGSTKLQLITPDAWKWPNGLPGFTNKAYITFYNQLGQVDPRITCAPGVCDYEYDIMKTRIITDQTLSIHPLWNYRYIANEEVTFGIDMFHDNPPCDGITIAIGDRDCPITNCDPSALQLTCAVPGQATGEYNLYINFPGVGYAVHQEYWFEMGYWVDSVTPVAGSYGGGTSITITGSGFYDDDKIGTLCGEELINCQISADNTEAICQTPTIPDWKWENTTVCVFDFYHYDPPQRNDWVYTYENSTTAYINSIQPNKGGTLGGTKITIVGNKFIPGETTVTIDDVPCDIDFISVAVIVCETNAHEYSTAHLVKVTVPDGNAVFNHPDAAKFWYVDRWSSIFTWGCTELTNCTGKPVDGDIAVIPWNQTVLLDESTPLLKVLLIQGGTLVWDRTDGIKLRAEYVLITDGGHFEIGNEHDPFCGTPEEPISAEIEMYGHHRSIRLPIYGAKCFITREGTINMHGCPIDTTWTQLNMTAEAGDSSIYVRNPVTNPDSPMKSWKAGDKIVIATTGGRLSLAQSEERYIDSISEDGRTIFLTEPLTYRHIYHYSEWDGEILEVAAEVALLTRNIKFYGNVNDEWTKELPPCDEEYEPQEGAIQSCYQNKWGDEVGSDEFGAHFLMHNIEFGKIAHIEAFHVGQAFQFARYSFHFHRSGIQPNSYFRGNAVYNTFNRVLTTHGIHQALVEWNVGYNAMGHNFFIEDGCEEDNIIQYNLAIKTKPSNSLLNSDQKATAFWITNTFNTIQHNRAAGGVQMGYWVNPFERAFPHRGHQPHYQTTKCPVYRSVKKWYNNTAHDMGLYGFWVMTLQEGSSYRPSTVDCQSTWPPGEAIFERGIFWNCLRGAEFALVGDNIWMKGFIAANNILGGLSVKESSSGRYEGEYNQYGMGIRDSTVIGYIDKNVPELSLCTRFGIETPWKPAGHMSIEGIKFHNFDEGEGHNCVAIDACYSSYPFDCGRTSHFERVEYFNSPRKFAADWEHETVLVDRDGTLTGKGMAGWSVVPTSGLYPDSMCEPAPEFSVEFPCSFCQGVEFMRYGMNNIAPDSIIGFNMDVVNRYGSSVVPFRNKRSTHAVGWMGLLLAGETHDMSWQKHEHITNITYRGTVYDMGQHKHTTIRHPFYQEVDDAIVAGSKIRGYADSQGQSFNGQEVGALDTSMDPLTYHIDPQTSDFSIMFAKSDAINSYYDVNYNFEVFKCFWPDCTPPTTPPPTTPPTDLIECDWEDVACWEDGVVPISGSNVTIPVDKHVTLNTNLDVDILFLEGTLTISDAQDITINVRDILINTGAGGHEQLWTRSVYFQNGNLYAGTPDAPFNCDSTLSINFKGDRFQEEFGAPAGTVPIGAKTIGAMGGLSLVGCPQNTPYSFLQNSVSAGATSITLTDDVSADWKAGDKIVIAASSYDGRQYDELEVVAVSGNTVALNKALAFDHSGADAGETFKTEVVHLTRNIKLDGKTDSEDMFGGRIVVLSSDDGNSFRKGWAQLENIEMSHMGQFGHTRPDDLRTPVAFYHLGSQASADNPSYIKGCSMYNSYNGGIAIGLGVTNMQVTDNVMFNIVSDVIRVVGDYSIVTGNVIVMVVNRFLYQNWWLQQQLGNAEAEQMNLPAGINTIEVMTGTLMNNRVAGGDGPAYKGHAEECSLADLCTSNSWPMNIKNYAHSTLRGYSIIKKPSRACLRVEGFEFWRILDYGVYTQAGGSSVHVVGNKFIDTIIGVGHIMVGNGGPQGAHGNMKYSLDNNQFIGRSQHHTCADYNIRQQAAIVTSGLTGQNRAPLSEYNGHTGIMWPIFTENNVNLADCVDMTCDGMRKLLLKDMDGTLTGTGSETSIISQSEYQWRGVDGFFWSDNVDDSYGLGDYRVPESMLTNTDGTVISIDDYAPHKGLSRGDSCTWDANFLAYQCVGSSRAHLIFESLDMDQEERRVAPIGFRSSKGYIDLSNGPHDKSCCAGYSCSLRATLNHFVAECGETYDFHCTGTTPTEIQFAMYNVPSSCKIRIAMFTHRQNRQDVFLNGNNMIYSNQYDFATHNWKFPSPAFIPEVWHSSGSNYFDRADQILYFTLGGGDRLRVKIANTIILELDMVTELTIEEFYSSPDLPYLLAALLGLDPSQVKVVNVQRENWVRAQSTWSSDKTTVNKPHLKNAINVRVSIEFGKPLGTVFGRTIGTPDFSKIGSKLVQKQMDGDLENSIKSIATSQGNDLEVVATTLTSEPVQGKSSDWYEEGTLGEEITILNDLGITEDEALAADNVQQIVENKATATGQQDLIAETTIEKQAAKESIIASTTEAKVYDKIPTSMMIKQQPGEVVVNQRPKEGFQVVMLDENGEEMTDVGYTGDPFRVSIYETNGMFIDAPEVTFTPGSGIADFSGLRLPNTGSFQLTAFLTYSGTETNFTIPEVTSQQFEAIEAPPGSVRIEYINNGTVYAQEPFPEISVQIYDTNAEYMASCGPEGDECRVCVTTPTLEAGQLTGGLTALYLNGRAVFDNIKSTVDNSAVILTFSLCYNQGEDTVLVGKASTDPFVVRPNDDPQPPVLNRCVGNNTYDEDLVFNGNLGKGMVLFKVLLGRGSDSVPYFDASYGSEIYHKEGDKIRVACDSKGYVTGIKKLYSGFQCTCDGVNPCTFVQLNPDFVCVSTEDAMLPVWAGGVFNFVKKVYPSYVVLKASVKNLLKVGEWEFDHIDESKHPEWLDPNFWATADFTLFVWCPWNVTLGGPDGQSGAVTFPDFYEGEHSQDGTFGLFTVAKEHDFINPKTQPNRRISKGHQKNILAKYVEHFPIFEDGDFRRMVHYIRSAHKDLDNYEGYDVRK</sequence>
<dbReference type="SMART" id="SM00429">
    <property type="entry name" value="IPT"/>
    <property type="match status" value="5"/>
</dbReference>
<feature type="domain" description="G8" evidence="3">
    <location>
        <begin position="2121"/>
        <end position="2254"/>
    </location>
</feature>
<dbReference type="InterPro" id="IPR052387">
    <property type="entry name" value="Fibrocystin"/>
</dbReference>
<dbReference type="Gene3D" id="2.60.40.10">
    <property type="entry name" value="Immunoglobulins"/>
    <property type="match status" value="7"/>
</dbReference>
<gene>
    <name evidence="4" type="ORF">OKIOD_LOCUS4750</name>
</gene>
<dbReference type="Pfam" id="PF10162">
    <property type="entry name" value="G8"/>
    <property type="match status" value="2"/>
</dbReference>
<dbReference type="Proteomes" id="UP001158576">
    <property type="component" value="Chromosome PAR"/>
</dbReference>
<dbReference type="SUPFAM" id="SSF81296">
    <property type="entry name" value="E set domains"/>
    <property type="match status" value="5"/>
</dbReference>
<name>A0ABN7S3J5_OIKDI</name>
<dbReference type="CDD" id="cd00603">
    <property type="entry name" value="IPT_PCSR"/>
    <property type="match status" value="6"/>
</dbReference>
<dbReference type="CDD" id="cd00102">
    <property type="entry name" value="IPT"/>
    <property type="match status" value="1"/>
</dbReference>
<proteinExistence type="predicted"/>
<dbReference type="Pfam" id="PF24606">
    <property type="entry name" value="CEMIP_beta-hel"/>
    <property type="match status" value="1"/>
</dbReference>
<evidence type="ECO:0000256" key="1">
    <source>
        <dbReference type="ARBA" id="ARBA00022729"/>
    </source>
</evidence>
<reference evidence="4 5" key="1">
    <citation type="submission" date="2021-04" db="EMBL/GenBank/DDBJ databases">
        <authorList>
            <person name="Bliznina A."/>
        </authorList>
    </citation>
    <scope>NUCLEOTIDE SEQUENCE [LARGE SCALE GENOMIC DNA]</scope>
</reference>
<dbReference type="InterPro" id="IPR055401">
    <property type="entry name" value="CEMIP_beta-hel_dom"/>
</dbReference>
<organism evidence="4 5">
    <name type="scientific">Oikopleura dioica</name>
    <name type="common">Tunicate</name>
    <dbReference type="NCBI Taxonomy" id="34765"/>
    <lineage>
        <taxon>Eukaryota</taxon>
        <taxon>Metazoa</taxon>
        <taxon>Chordata</taxon>
        <taxon>Tunicata</taxon>
        <taxon>Appendicularia</taxon>
        <taxon>Copelata</taxon>
        <taxon>Oikopleuridae</taxon>
        <taxon>Oikopleura</taxon>
    </lineage>
</organism>
<evidence type="ECO:0000256" key="2">
    <source>
        <dbReference type="ARBA" id="ARBA00023180"/>
    </source>
</evidence>
<feature type="domain" description="G8" evidence="3">
    <location>
        <begin position="2999"/>
        <end position="3141"/>
    </location>
</feature>
<dbReference type="PROSITE" id="PS51484">
    <property type="entry name" value="G8"/>
    <property type="match status" value="2"/>
</dbReference>
<dbReference type="InterPro" id="IPR019316">
    <property type="entry name" value="G8_domain"/>
</dbReference>
<dbReference type="InterPro" id="IPR013783">
    <property type="entry name" value="Ig-like_fold"/>
</dbReference>